<protein>
    <submittedName>
        <fullName evidence="1">Uncharacterized protein</fullName>
    </submittedName>
</protein>
<organism evidence="1 2">
    <name type="scientific">Paenimyroides ummariense</name>
    <dbReference type="NCBI Taxonomy" id="913024"/>
    <lineage>
        <taxon>Bacteria</taxon>
        <taxon>Pseudomonadati</taxon>
        <taxon>Bacteroidota</taxon>
        <taxon>Flavobacteriia</taxon>
        <taxon>Flavobacteriales</taxon>
        <taxon>Flavobacteriaceae</taxon>
        <taxon>Paenimyroides</taxon>
    </lineage>
</organism>
<gene>
    <name evidence="1" type="ORF">SAMN05421741_11638</name>
</gene>
<accession>A0A1I5DKS6</accession>
<keyword evidence="2" id="KW-1185">Reference proteome</keyword>
<name>A0A1I5DKS6_9FLAO</name>
<evidence type="ECO:0000313" key="1">
    <source>
        <dbReference type="EMBL" id="SFN99823.1"/>
    </source>
</evidence>
<dbReference type="RefSeq" id="WP_143095636.1">
    <property type="nucleotide sequence ID" value="NZ_FOVI01000016.1"/>
</dbReference>
<sequence length="310" mass="36821">MTQTIVLISFVPICQAQRVPTLDMNSTDMKEMRVALRQQDKEKEVLRQHLDSLFLRKEYKKIIQECSNRQSEAHLGSLVRYNLIAAHFFEGNIDLSKSLVEKEFSKYTSGIAASNLLSENQTGYLYFLSIDKNWKYIEKKVKEIAMKASVTQSYTEKKKGLQLFDFFIADQKNRLFHDYTDENKDRLHKFKKYKSKRQFEKKAEQICKVVFEFYRKEGKLFSEAEVGELHYIQLVFLLHDNDTKRREYYLELLNDAVTAGVFPIDKKIDFLIVNELKKVKWNNTTKVVTEQEEKMRMQYNLPNYKFSLVM</sequence>
<proteinExistence type="predicted"/>
<dbReference type="EMBL" id="FOVI01000016">
    <property type="protein sequence ID" value="SFN99823.1"/>
    <property type="molecule type" value="Genomic_DNA"/>
</dbReference>
<dbReference type="AlphaFoldDB" id="A0A1I5DKS6"/>
<evidence type="ECO:0000313" key="2">
    <source>
        <dbReference type="Proteomes" id="UP000199036"/>
    </source>
</evidence>
<dbReference type="Proteomes" id="UP000199036">
    <property type="component" value="Unassembled WGS sequence"/>
</dbReference>
<reference evidence="2" key="1">
    <citation type="submission" date="2016-10" db="EMBL/GenBank/DDBJ databases">
        <authorList>
            <person name="Varghese N."/>
            <person name="Submissions S."/>
        </authorList>
    </citation>
    <scope>NUCLEOTIDE SEQUENCE [LARGE SCALE GENOMIC DNA]</scope>
    <source>
        <strain evidence="2">DS-12</strain>
    </source>
</reference>